<feature type="domain" description="Major facilitator superfamily (MFS) profile" evidence="26">
    <location>
        <begin position="12"/>
        <end position="423"/>
    </location>
</feature>
<name>A0A1H9LNX1_9EURY</name>
<comment type="subunit">
    <text evidence="24">Homodimer. Interacts with lysosomal protein GLMP (via lumenal domain); the interaction starts while both proteins are still in the endoplasmic reticulum and is required for stabilization of MFSD1 in lysosomes but has no direct effect on its targeting to lysosomes or transporter activity.</text>
</comment>
<gene>
    <name evidence="27" type="ORF">SAMN04489841_3030</name>
</gene>
<feature type="transmembrane region" description="Helical" evidence="25">
    <location>
        <begin position="226"/>
        <end position="249"/>
    </location>
</feature>
<dbReference type="InterPro" id="IPR020846">
    <property type="entry name" value="MFS_dom"/>
</dbReference>
<dbReference type="PANTHER" id="PTHR23512">
    <property type="entry name" value="MAJOR FACILITATOR SUPERFAMILY DOMAIN-CONTAINING PROTEIN 1"/>
    <property type="match status" value="1"/>
</dbReference>
<evidence type="ECO:0000256" key="7">
    <source>
        <dbReference type="ARBA" id="ARBA00023228"/>
    </source>
</evidence>
<evidence type="ECO:0000256" key="2">
    <source>
        <dbReference type="ARBA" id="ARBA00008335"/>
    </source>
</evidence>
<evidence type="ECO:0000313" key="27">
    <source>
        <dbReference type="EMBL" id="SER13080.1"/>
    </source>
</evidence>
<evidence type="ECO:0000256" key="23">
    <source>
        <dbReference type="ARBA" id="ARBA00045709"/>
    </source>
</evidence>
<dbReference type="InterPro" id="IPR052187">
    <property type="entry name" value="MFSD1"/>
</dbReference>
<dbReference type="RefSeq" id="WP_090618570.1">
    <property type="nucleotide sequence ID" value="NZ_FOFD01000004.1"/>
</dbReference>
<evidence type="ECO:0000256" key="11">
    <source>
        <dbReference type="ARBA" id="ARBA00044884"/>
    </source>
</evidence>
<evidence type="ECO:0000256" key="17">
    <source>
        <dbReference type="ARBA" id="ARBA00044903"/>
    </source>
</evidence>
<dbReference type="OrthoDB" id="29061at2157"/>
<dbReference type="Proteomes" id="UP000199114">
    <property type="component" value="Unassembled WGS sequence"/>
</dbReference>
<evidence type="ECO:0000256" key="4">
    <source>
        <dbReference type="ARBA" id="ARBA00022692"/>
    </source>
</evidence>
<organism evidence="27 28">
    <name type="scientific">Natrinema salaciae</name>
    <dbReference type="NCBI Taxonomy" id="1186196"/>
    <lineage>
        <taxon>Archaea</taxon>
        <taxon>Methanobacteriati</taxon>
        <taxon>Methanobacteriota</taxon>
        <taxon>Stenosarchaea group</taxon>
        <taxon>Halobacteria</taxon>
        <taxon>Halobacteriales</taxon>
        <taxon>Natrialbaceae</taxon>
        <taxon>Natrinema</taxon>
    </lineage>
</organism>
<comment type="catalytic activity">
    <reaction evidence="18">
        <text>L-histidyl-L-alpha-amino acid(out) = L-histidyl-L-alpha-amino acid(in)</text>
        <dbReference type="Rhea" id="RHEA:79379"/>
        <dbReference type="ChEBI" id="CHEBI:229964"/>
    </reaction>
</comment>
<comment type="similarity">
    <text evidence="2">Belongs to the major facilitator superfamily.</text>
</comment>
<feature type="transmembrane region" description="Helical" evidence="25">
    <location>
        <begin position="101"/>
        <end position="123"/>
    </location>
</feature>
<sequence>MRLWRDPLRRRWVLWAAMGTLFLLVNANRLSTAVLSENLMAAFGTTGAQLGTLHAVFFWVYAVMQIPTGLLADRVGPRLTATAGAVVMNAGVIWFSLADAYLVATLARGLIGLGGSVIFVCILRFCANWYRADEFATMSGATFAVAGFGGVFATTPLALSVDAFGWRSTVGWLGVVGLAMAVLVFALVRDSPVDAGFERIEGVPGQETLTTAQLRASLSAVLRDRWLWVISLMLFCSTGVNLTLFGLWGVPYVVQTYDVSVTYASTLTLLGGVGLMVGPPAVGWLSDRLESRVELMVAGSACYVVCLGLIAVVGDPPLPVVGAVFLLAGVMLGTFVLGYSVVKERHPSSASGISTGTANGAAFFGAAILPTLMGWVLDAYWTGELVGGVRVYTRTGYRIAFGIATVAGAIAFCCTLWLYRRERATSPSEESTVDGVTGE</sequence>
<dbReference type="Gene3D" id="1.20.1250.20">
    <property type="entry name" value="MFS general substrate transporter like domains"/>
    <property type="match status" value="2"/>
</dbReference>
<evidence type="ECO:0000256" key="9">
    <source>
        <dbReference type="ARBA" id="ARBA00044878"/>
    </source>
</evidence>
<evidence type="ECO:0000256" key="14">
    <source>
        <dbReference type="ARBA" id="ARBA00044898"/>
    </source>
</evidence>
<evidence type="ECO:0000256" key="13">
    <source>
        <dbReference type="ARBA" id="ARBA00044893"/>
    </source>
</evidence>
<keyword evidence="7" id="KW-0458">Lysosome</keyword>
<dbReference type="InterPro" id="IPR011701">
    <property type="entry name" value="MFS"/>
</dbReference>
<comment type="catalytic activity">
    <reaction evidence="19">
        <text>L-alanyl-L-lysine(out) = L-alanyl-L-lysine(in)</text>
        <dbReference type="Rhea" id="RHEA:79415"/>
        <dbReference type="ChEBI" id="CHEBI:192470"/>
    </reaction>
</comment>
<evidence type="ECO:0000256" key="1">
    <source>
        <dbReference type="ARBA" id="ARBA00004155"/>
    </source>
</evidence>
<comment type="catalytic activity">
    <reaction evidence="17">
        <text>L-arginyl-glycine(out) = L-arginyl-glycine(in)</text>
        <dbReference type="Rhea" id="RHEA:79391"/>
        <dbReference type="ChEBI" id="CHEBI:229955"/>
    </reaction>
</comment>
<dbReference type="SUPFAM" id="SSF103473">
    <property type="entry name" value="MFS general substrate transporter"/>
    <property type="match status" value="1"/>
</dbReference>
<evidence type="ECO:0000256" key="10">
    <source>
        <dbReference type="ARBA" id="ARBA00044881"/>
    </source>
</evidence>
<feature type="transmembrane region" description="Helical" evidence="25">
    <location>
        <begin position="170"/>
        <end position="188"/>
    </location>
</feature>
<comment type="catalytic activity">
    <reaction evidence="20">
        <text>L-lysyl-glycine(out) = L-lysyl-glycine(in)</text>
        <dbReference type="Rhea" id="RHEA:79407"/>
        <dbReference type="ChEBI" id="CHEBI:191202"/>
    </reaction>
</comment>
<feature type="transmembrane region" description="Helical" evidence="25">
    <location>
        <begin position="135"/>
        <end position="158"/>
    </location>
</feature>
<evidence type="ECO:0000313" key="28">
    <source>
        <dbReference type="Proteomes" id="UP000199114"/>
    </source>
</evidence>
<comment type="function">
    <text evidence="23">Lysosomal dipeptide uniporter that selectively exports lysine, arginine or histidine-containing dipeptides with a net positive charge from the lysosome lumen into the cytosol. Could play a role in a specific type of protein O-glycosylation indirectly regulating macrophages migration and tissue invasion. Also essential for liver homeostasis.</text>
</comment>
<dbReference type="GO" id="GO:0005765">
    <property type="term" value="C:lysosomal membrane"/>
    <property type="evidence" value="ECO:0007669"/>
    <property type="project" value="UniProtKB-SubCell"/>
</dbReference>
<comment type="catalytic activity">
    <reaction evidence="10">
        <text>L-alpha-aminoacyl-L-arginine(out) = L-alpha-aminoacyl-L-arginine(in)</text>
        <dbReference type="Rhea" id="RHEA:79367"/>
        <dbReference type="ChEBI" id="CHEBI:229968"/>
    </reaction>
</comment>
<dbReference type="PANTHER" id="PTHR23512:SF3">
    <property type="entry name" value="MAJOR FACILITATOR SUPERFAMILY DOMAIN-CONTAINING PROTEIN 1"/>
    <property type="match status" value="1"/>
</dbReference>
<keyword evidence="4 25" id="KW-0812">Transmembrane</keyword>
<accession>A0A1H9LNX1</accession>
<evidence type="ECO:0000256" key="18">
    <source>
        <dbReference type="ARBA" id="ARBA00044912"/>
    </source>
</evidence>
<evidence type="ECO:0000256" key="16">
    <source>
        <dbReference type="ARBA" id="ARBA00044900"/>
    </source>
</evidence>
<comment type="subcellular location">
    <subcellularLocation>
        <location evidence="1">Lysosome membrane</location>
        <topology evidence="1">Multi-pass membrane protein</topology>
    </subcellularLocation>
</comment>
<keyword evidence="5 25" id="KW-1133">Transmembrane helix</keyword>
<comment type="catalytic activity">
    <reaction evidence="11">
        <text>L-alpha-aminoacyl-L-histidine(out) = L-alpha-aminoacyl-L-histidine(in)</text>
        <dbReference type="Rhea" id="RHEA:79375"/>
        <dbReference type="ChEBI" id="CHEBI:229967"/>
    </reaction>
</comment>
<keyword evidence="6 25" id="KW-0472">Membrane</keyword>
<evidence type="ECO:0000256" key="5">
    <source>
        <dbReference type="ARBA" id="ARBA00022989"/>
    </source>
</evidence>
<dbReference type="InterPro" id="IPR000849">
    <property type="entry name" value="Sugar_P_transporter"/>
</dbReference>
<evidence type="ECO:0000256" key="3">
    <source>
        <dbReference type="ARBA" id="ARBA00022448"/>
    </source>
</evidence>
<dbReference type="STRING" id="1186196.SAMN04489841_3030"/>
<feature type="transmembrane region" description="Helical" evidence="25">
    <location>
        <begin position="295"/>
        <end position="314"/>
    </location>
</feature>
<keyword evidence="3" id="KW-0813">Transport</keyword>
<comment type="catalytic activity">
    <reaction evidence="12">
        <text>L-lysyl-L-alpha-amino acid(out) = L-lysyl-L-alpha-amino acid(in)</text>
        <dbReference type="Rhea" id="RHEA:79387"/>
        <dbReference type="ChEBI" id="CHEBI:229965"/>
    </reaction>
</comment>
<evidence type="ECO:0000256" key="8">
    <source>
        <dbReference type="ARBA" id="ARBA00044876"/>
    </source>
</evidence>
<evidence type="ECO:0000256" key="19">
    <source>
        <dbReference type="ARBA" id="ARBA00044919"/>
    </source>
</evidence>
<dbReference type="PROSITE" id="PS50850">
    <property type="entry name" value="MFS"/>
    <property type="match status" value="1"/>
</dbReference>
<evidence type="ECO:0000256" key="15">
    <source>
        <dbReference type="ARBA" id="ARBA00044899"/>
    </source>
</evidence>
<feature type="transmembrane region" description="Helical" evidence="25">
    <location>
        <begin position="39"/>
        <end position="63"/>
    </location>
</feature>
<dbReference type="Pfam" id="PF07690">
    <property type="entry name" value="MFS_1"/>
    <property type="match status" value="1"/>
</dbReference>
<feature type="transmembrane region" description="Helical" evidence="25">
    <location>
        <begin position="397"/>
        <end position="419"/>
    </location>
</feature>
<evidence type="ECO:0000256" key="12">
    <source>
        <dbReference type="ARBA" id="ARBA00044891"/>
    </source>
</evidence>
<dbReference type="AlphaFoldDB" id="A0A1H9LNX1"/>
<dbReference type="InterPro" id="IPR036259">
    <property type="entry name" value="MFS_trans_sf"/>
</dbReference>
<keyword evidence="28" id="KW-1185">Reference proteome</keyword>
<evidence type="ECO:0000256" key="22">
    <source>
        <dbReference type="ARBA" id="ARBA00045018"/>
    </source>
</evidence>
<evidence type="ECO:0000256" key="20">
    <source>
        <dbReference type="ARBA" id="ARBA00044924"/>
    </source>
</evidence>
<comment type="catalytic activity">
    <reaction evidence="15">
        <text>L-arginyl-L-alpha-amino acid(out) = L-arginyl-L-alpha-amino acid(in)</text>
        <dbReference type="Rhea" id="RHEA:79371"/>
        <dbReference type="ChEBI" id="CHEBI:84315"/>
    </reaction>
</comment>
<feature type="transmembrane region" description="Helical" evidence="25">
    <location>
        <begin position="320"/>
        <end position="342"/>
    </location>
</feature>
<comment type="catalytic activity">
    <reaction evidence="8">
        <text>L-lysyl-L-alanine(out) = L-lysyl-L-alanine(in)</text>
        <dbReference type="Rhea" id="RHEA:79399"/>
        <dbReference type="ChEBI" id="CHEBI:229954"/>
    </reaction>
</comment>
<feature type="transmembrane region" description="Helical" evidence="25">
    <location>
        <begin position="75"/>
        <end position="95"/>
    </location>
</feature>
<comment type="catalytic activity">
    <reaction evidence="16">
        <text>L-lysyl-L-lysine(out) = L-lysyl-L-lysine(in)</text>
        <dbReference type="Rhea" id="RHEA:79403"/>
        <dbReference type="ChEBI" id="CHEBI:229956"/>
    </reaction>
</comment>
<protein>
    <recommendedName>
        <fullName evidence="21">Lysosomal dipeptide transporter MFSD1</fullName>
    </recommendedName>
    <alternativeName>
        <fullName evidence="22">Major facilitator superfamily domain-containing protein 1</fullName>
    </alternativeName>
</protein>
<evidence type="ECO:0000256" key="21">
    <source>
        <dbReference type="ARBA" id="ARBA00044985"/>
    </source>
</evidence>
<feature type="transmembrane region" description="Helical" evidence="25">
    <location>
        <begin position="261"/>
        <end position="283"/>
    </location>
</feature>
<evidence type="ECO:0000256" key="25">
    <source>
        <dbReference type="SAM" id="Phobius"/>
    </source>
</evidence>
<comment type="catalytic activity">
    <reaction evidence="14">
        <text>L-aspartyl-L-lysine(out) = L-aspartyl-L-lysine(in)</text>
        <dbReference type="Rhea" id="RHEA:79411"/>
        <dbReference type="ChEBI" id="CHEBI:229953"/>
    </reaction>
</comment>
<dbReference type="GO" id="GO:0022857">
    <property type="term" value="F:transmembrane transporter activity"/>
    <property type="evidence" value="ECO:0007669"/>
    <property type="project" value="InterPro"/>
</dbReference>
<evidence type="ECO:0000259" key="26">
    <source>
        <dbReference type="PROSITE" id="PS50850"/>
    </source>
</evidence>
<proteinExistence type="inferred from homology"/>
<dbReference type="PIRSF" id="PIRSF002808">
    <property type="entry name" value="Hexose_phosphate_transp"/>
    <property type="match status" value="1"/>
</dbReference>
<reference evidence="28" key="1">
    <citation type="submission" date="2016-10" db="EMBL/GenBank/DDBJ databases">
        <authorList>
            <person name="Varghese N."/>
            <person name="Submissions S."/>
        </authorList>
    </citation>
    <scope>NUCLEOTIDE SEQUENCE [LARGE SCALE GENOMIC DNA]</scope>
    <source>
        <strain evidence="28">DSM 25055</strain>
    </source>
</reference>
<evidence type="ECO:0000256" key="6">
    <source>
        <dbReference type="ARBA" id="ARBA00023136"/>
    </source>
</evidence>
<dbReference type="EMBL" id="FOFD01000004">
    <property type="protein sequence ID" value="SER13080.1"/>
    <property type="molecule type" value="Genomic_DNA"/>
</dbReference>
<evidence type="ECO:0000256" key="24">
    <source>
        <dbReference type="ARBA" id="ARBA00046376"/>
    </source>
</evidence>
<comment type="catalytic activity">
    <reaction evidence="13">
        <text>L-alpha-aminoacyl-L-lysine(out) = L-alpha-aminoacyl-L-lysine(in)</text>
        <dbReference type="Rhea" id="RHEA:79383"/>
        <dbReference type="ChEBI" id="CHEBI:229966"/>
    </reaction>
</comment>
<feature type="transmembrane region" description="Helical" evidence="25">
    <location>
        <begin position="354"/>
        <end position="377"/>
    </location>
</feature>
<comment type="catalytic activity">
    <reaction evidence="9">
        <text>L-histidyl-glycine(out) = L-histidyl-glycine(in)</text>
        <dbReference type="Rhea" id="RHEA:79395"/>
        <dbReference type="ChEBI" id="CHEBI:229957"/>
    </reaction>
</comment>